<dbReference type="Proteomes" id="UP000053144">
    <property type="component" value="Chromosome 2"/>
</dbReference>
<proteinExistence type="predicted"/>
<evidence type="ECO:0000259" key="1">
    <source>
        <dbReference type="Pfam" id="PF24924"/>
    </source>
</evidence>
<dbReference type="EMBL" id="CM003372">
    <property type="protein sequence ID" value="KOM34097.1"/>
    <property type="molecule type" value="Genomic_DNA"/>
</dbReference>
<dbReference type="PANTHER" id="PTHR48154">
    <property type="entry name" value="PROTEIN, PUTATIVE-RELATED"/>
    <property type="match status" value="1"/>
</dbReference>
<name>A0A0L9TUN5_PHAAN</name>
<organism evidence="2 3">
    <name type="scientific">Phaseolus angularis</name>
    <name type="common">Azuki bean</name>
    <name type="synonym">Vigna angularis</name>
    <dbReference type="NCBI Taxonomy" id="3914"/>
    <lineage>
        <taxon>Eukaryota</taxon>
        <taxon>Viridiplantae</taxon>
        <taxon>Streptophyta</taxon>
        <taxon>Embryophyta</taxon>
        <taxon>Tracheophyta</taxon>
        <taxon>Spermatophyta</taxon>
        <taxon>Magnoliopsida</taxon>
        <taxon>eudicotyledons</taxon>
        <taxon>Gunneridae</taxon>
        <taxon>Pentapetalae</taxon>
        <taxon>rosids</taxon>
        <taxon>fabids</taxon>
        <taxon>Fabales</taxon>
        <taxon>Fabaceae</taxon>
        <taxon>Papilionoideae</taxon>
        <taxon>50 kb inversion clade</taxon>
        <taxon>NPAAA clade</taxon>
        <taxon>indigoferoid/millettioid clade</taxon>
        <taxon>Phaseoleae</taxon>
        <taxon>Vigna</taxon>
    </lineage>
</organism>
<accession>A0A0L9TUN5</accession>
<dbReference type="Pfam" id="PF24924">
    <property type="entry name" value="DUF7745"/>
    <property type="match status" value="1"/>
</dbReference>
<dbReference type="Gramene" id="KOM34097">
    <property type="protein sequence ID" value="KOM34097"/>
    <property type="gene ID" value="LR48_Vigan02g024700"/>
</dbReference>
<evidence type="ECO:0000313" key="2">
    <source>
        <dbReference type="EMBL" id="KOM34097.1"/>
    </source>
</evidence>
<feature type="domain" description="DUF7745" evidence="1">
    <location>
        <begin position="1"/>
        <end position="198"/>
    </location>
</feature>
<protein>
    <recommendedName>
        <fullName evidence="1">DUF7745 domain-containing protein</fullName>
    </recommendedName>
</protein>
<dbReference type="OMA" id="WITARMF"/>
<dbReference type="AlphaFoldDB" id="A0A0L9TUN5"/>
<evidence type="ECO:0000313" key="3">
    <source>
        <dbReference type="Proteomes" id="UP000053144"/>
    </source>
</evidence>
<dbReference type="STRING" id="3914.A0A0L9TUN5"/>
<sequence length="198" mass="22720">MKLQPKGWEDKLITRHQMRGLAQGYVEQYLHHLADKEEWDTFMDVLALTVYDIVLFPKIKDFVDYTAIDVFVARKTRSKNPVTVVLADVYGTMSFCHKRKGKKILCCLLTLYAWITARMFKGAVDVRCPSEGPSRQGLKDKGGNKWAYFFAGLNGEKVKWHLPWLGLKPSIHHCGSFPNVPLIGARYCVNYNPVLVQR</sequence>
<dbReference type="InterPro" id="IPR056647">
    <property type="entry name" value="DUF7745"/>
</dbReference>
<reference evidence="3" key="1">
    <citation type="journal article" date="2015" name="Proc. Natl. Acad. Sci. U.S.A.">
        <title>Genome sequencing of adzuki bean (Vigna angularis) provides insight into high starch and low fat accumulation and domestication.</title>
        <authorList>
            <person name="Yang K."/>
            <person name="Tian Z."/>
            <person name="Chen C."/>
            <person name="Luo L."/>
            <person name="Zhao B."/>
            <person name="Wang Z."/>
            <person name="Yu L."/>
            <person name="Li Y."/>
            <person name="Sun Y."/>
            <person name="Li W."/>
            <person name="Chen Y."/>
            <person name="Li Y."/>
            <person name="Zhang Y."/>
            <person name="Ai D."/>
            <person name="Zhao J."/>
            <person name="Shang C."/>
            <person name="Ma Y."/>
            <person name="Wu B."/>
            <person name="Wang M."/>
            <person name="Gao L."/>
            <person name="Sun D."/>
            <person name="Zhang P."/>
            <person name="Guo F."/>
            <person name="Wang W."/>
            <person name="Li Y."/>
            <person name="Wang J."/>
            <person name="Varshney R.K."/>
            <person name="Wang J."/>
            <person name="Ling H.Q."/>
            <person name="Wan P."/>
        </authorList>
    </citation>
    <scope>NUCLEOTIDE SEQUENCE</scope>
    <source>
        <strain evidence="3">cv. Jingnong 6</strain>
    </source>
</reference>
<gene>
    <name evidence="2" type="ORF">LR48_Vigan02g024700</name>
</gene>
<dbReference type="PANTHER" id="PTHR48154:SF1">
    <property type="entry name" value="PROTEIN, PUTATIVE-RELATED"/>
    <property type="match status" value="1"/>
</dbReference>